<dbReference type="PROSITE" id="PS00198">
    <property type="entry name" value="4FE4S_FER_1"/>
    <property type="match status" value="1"/>
</dbReference>
<dbReference type="InterPro" id="IPR051460">
    <property type="entry name" value="HdrC_iron-sulfur_subunit"/>
</dbReference>
<keyword evidence="2" id="KW-0004">4Fe-4S</keyword>
<name>A0A497F548_9CREN</name>
<dbReference type="GO" id="GO:0046872">
    <property type="term" value="F:metal ion binding"/>
    <property type="evidence" value="ECO:0007669"/>
    <property type="project" value="UniProtKB-KW"/>
</dbReference>
<dbReference type="Gene3D" id="1.10.1060.10">
    <property type="entry name" value="Alpha-helical ferredoxin"/>
    <property type="match status" value="1"/>
</dbReference>
<dbReference type="GO" id="GO:0016491">
    <property type="term" value="F:oxidoreductase activity"/>
    <property type="evidence" value="ECO:0007669"/>
    <property type="project" value="UniProtKB-KW"/>
</dbReference>
<dbReference type="PANTHER" id="PTHR43255">
    <property type="entry name" value="IRON-SULFUR-BINDING OXIDOREDUCTASE FADF-RELATED-RELATED"/>
    <property type="match status" value="1"/>
</dbReference>
<keyword evidence="6" id="KW-0411">Iron-sulfur</keyword>
<accession>A0A497F548</accession>
<evidence type="ECO:0000256" key="3">
    <source>
        <dbReference type="ARBA" id="ARBA00022723"/>
    </source>
</evidence>
<comment type="caution">
    <text evidence="8">The sequence shown here is derived from an EMBL/GenBank/DDBJ whole genome shotgun (WGS) entry which is preliminary data.</text>
</comment>
<evidence type="ECO:0000256" key="1">
    <source>
        <dbReference type="ARBA" id="ARBA00007097"/>
    </source>
</evidence>
<dbReference type="PROSITE" id="PS51379">
    <property type="entry name" value="4FE4S_FER_2"/>
    <property type="match status" value="1"/>
</dbReference>
<feature type="domain" description="4Fe-4S ferredoxin-type" evidence="7">
    <location>
        <begin position="8"/>
        <end position="41"/>
    </location>
</feature>
<proteinExistence type="inferred from homology"/>
<keyword evidence="5" id="KW-0408">Iron</keyword>
<evidence type="ECO:0000256" key="5">
    <source>
        <dbReference type="ARBA" id="ARBA00023004"/>
    </source>
</evidence>
<dbReference type="Pfam" id="PF13183">
    <property type="entry name" value="Fer4_8"/>
    <property type="match status" value="1"/>
</dbReference>
<evidence type="ECO:0000256" key="2">
    <source>
        <dbReference type="ARBA" id="ARBA00022485"/>
    </source>
</evidence>
<evidence type="ECO:0000313" key="9">
    <source>
        <dbReference type="Proteomes" id="UP000269499"/>
    </source>
</evidence>
<dbReference type="PANTHER" id="PTHR43255:SF1">
    <property type="entry name" value="IRON-SULFUR-BINDING OXIDOREDUCTASE FADF-RELATED"/>
    <property type="match status" value="1"/>
</dbReference>
<dbReference type="EMBL" id="QMRA01000036">
    <property type="protein sequence ID" value="RLE54060.1"/>
    <property type="molecule type" value="Genomic_DNA"/>
</dbReference>
<reference evidence="8 9" key="1">
    <citation type="submission" date="2018-06" db="EMBL/GenBank/DDBJ databases">
        <title>Extensive metabolic versatility and redundancy in microbially diverse, dynamic hydrothermal sediments.</title>
        <authorList>
            <person name="Dombrowski N."/>
            <person name="Teske A."/>
            <person name="Baker B.J."/>
        </authorList>
    </citation>
    <scope>NUCLEOTIDE SEQUENCE [LARGE SCALE GENOMIC DNA]</scope>
    <source>
        <strain evidence="8">B20_G2</strain>
    </source>
</reference>
<dbReference type="InterPro" id="IPR017896">
    <property type="entry name" value="4Fe4S_Fe-S-bd"/>
</dbReference>
<evidence type="ECO:0000256" key="6">
    <source>
        <dbReference type="ARBA" id="ARBA00023014"/>
    </source>
</evidence>
<protein>
    <submittedName>
        <fullName evidence="8">Heterodisulfide reductase</fullName>
    </submittedName>
</protein>
<dbReference type="SUPFAM" id="SSF46548">
    <property type="entry name" value="alpha-helical ferredoxin"/>
    <property type="match status" value="1"/>
</dbReference>
<dbReference type="AlphaFoldDB" id="A0A497F548"/>
<keyword evidence="3" id="KW-0479">Metal-binding</keyword>
<dbReference type="GO" id="GO:0051539">
    <property type="term" value="F:4 iron, 4 sulfur cluster binding"/>
    <property type="evidence" value="ECO:0007669"/>
    <property type="project" value="UniProtKB-KW"/>
</dbReference>
<dbReference type="InterPro" id="IPR017900">
    <property type="entry name" value="4Fe4S_Fe_S_CS"/>
</dbReference>
<gene>
    <name evidence="8" type="ORF">DRJ26_02350</name>
</gene>
<dbReference type="Proteomes" id="UP000269499">
    <property type="component" value="Unassembled WGS sequence"/>
</dbReference>
<dbReference type="InterPro" id="IPR009051">
    <property type="entry name" value="Helical_ferredxn"/>
</dbReference>
<evidence type="ECO:0000256" key="4">
    <source>
        <dbReference type="ARBA" id="ARBA00023002"/>
    </source>
</evidence>
<evidence type="ECO:0000259" key="7">
    <source>
        <dbReference type="PROSITE" id="PS51379"/>
    </source>
</evidence>
<evidence type="ECO:0000313" key="8">
    <source>
        <dbReference type="EMBL" id="RLE54060.1"/>
    </source>
</evidence>
<keyword evidence="4" id="KW-0560">Oxidoreductase</keyword>
<sequence>MFKGLAQKVYELTGENVYLCFQCGTCSGTCPLVDVMDVPPNQVVRMIQLDMEEVLDANTLWICASCYNCTVRCPRGIDTARVINALRNIKMRKGLYVVNLRKVPEVGELPQLALVAASRKLMG</sequence>
<organism evidence="8 9">
    <name type="scientific">Thermoproteota archaeon</name>
    <dbReference type="NCBI Taxonomy" id="2056631"/>
    <lineage>
        <taxon>Archaea</taxon>
        <taxon>Thermoproteota</taxon>
    </lineage>
</organism>
<dbReference type="GO" id="GO:0005886">
    <property type="term" value="C:plasma membrane"/>
    <property type="evidence" value="ECO:0007669"/>
    <property type="project" value="TreeGrafter"/>
</dbReference>
<comment type="similarity">
    <text evidence="1">Belongs to the HdrC family.</text>
</comment>